<protein>
    <submittedName>
        <fullName evidence="4">FecR domain-containing protein</fullName>
    </submittedName>
</protein>
<gene>
    <name evidence="4" type="ORF">FCS05_17500</name>
    <name evidence="3" type="ORF">HNQ10_001154</name>
</gene>
<dbReference type="EMBL" id="VBRC01000016">
    <property type="protein sequence ID" value="TLK22546.1"/>
    <property type="molecule type" value="Genomic_DNA"/>
</dbReference>
<dbReference type="RefSeq" id="WP_129119400.1">
    <property type="nucleotide sequence ID" value="NZ_BSUI01000016.1"/>
</dbReference>
<evidence type="ECO:0000313" key="4">
    <source>
        <dbReference type="EMBL" id="TLK22546.1"/>
    </source>
</evidence>
<name>A0AAJ5F0W9_9DEIO</name>
<organism evidence="4 5">
    <name type="scientific">Deinococcus metallilatus</name>
    <dbReference type="NCBI Taxonomy" id="1211322"/>
    <lineage>
        <taxon>Bacteria</taxon>
        <taxon>Thermotogati</taxon>
        <taxon>Deinococcota</taxon>
        <taxon>Deinococci</taxon>
        <taxon>Deinococcales</taxon>
        <taxon>Deinococcaceae</taxon>
        <taxon>Deinococcus</taxon>
    </lineage>
</organism>
<reference evidence="3 6" key="2">
    <citation type="submission" date="2020-08" db="EMBL/GenBank/DDBJ databases">
        <title>Genomic Encyclopedia of Type Strains, Phase IV (KMG-IV): sequencing the most valuable type-strain genomes for metagenomic binning, comparative biology and taxonomic classification.</title>
        <authorList>
            <person name="Goeker M."/>
        </authorList>
    </citation>
    <scope>NUCLEOTIDE SEQUENCE [LARGE SCALE GENOMIC DNA]</scope>
    <source>
        <strain evidence="3 6">DSM 105434</strain>
    </source>
</reference>
<evidence type="ECO:0000256" key="1">
    <source>
        <dbReference type="SAM" id="SignalP"/>
    </source>
</evidence>
<dbReference type="Pfam" id="PF04773">
    <property type="entry name" value="FecR"/>
    <property type="match status" value="1"/>
</dbReference>
<dbReference type="AlphaFoldDB" id="A0AAJ5F0W9"/>
<evidence type="ECO:0000259" key="2">
    <source>
        <dbReference type="Pfam" id="PF04773"/>
    </source>
</evidence>
<keyword evidence="1" id="KW-0732">Signal</keyword>
<evidence type="ECO:0000313" key="3">
    <source>
        <dbReference type="EMBL" id="MBB5294340.1"/>
    </source>
</evidence>
<dbReference type="PANTHER" id="PTHR38731">
    <property type="entry name" value="LIPL45-RELATED LIPOPROTEIN-RELATED"/>
    <property type="match status" value="1"/>
</dbReference>
<dbReference type="EMBL" id="JACHFV010000003">
    <property type="protein sequence ID" value="MBB5294340.1"/>
    <property type="molecule type" value="Genomic_DNA"/>
</dbReference>
<dbReference type="PANTHER" id="PTHR38731:SF3">
    <property type="entry name" value="BLL6125 PROTEIN"/>
    <property type="match status" value="1"/>
</dbReference>
<feature type="chain" id="PRO_5042596762" evidence="1">
    <location>
        <begin position="39"/>
        <end position="516"/>
    </location>
</feature>
<keyword evidence="6" id="KW-1185">Reference proteome</keyword>
<sequence length="516" mass="53254">MRATAAPWLPAARTCLRPLRPVLAALLVTGGTPAYAQAAPLKVQQVLGRAEVLLDGGAWRPVSGSTPVRLGLRTGTGRAQLVGSGGDHAGTILVGPTSRLRVFRGEADLQGGQFLLSGPVAVHVLGNHLVLERAAQARVDLGGAGVGSRVAVLDGNARLALGKRTLHLGAGQQADLRTGQVTPFTGGDSWYAAQFTGVGSASVQATRGPVYLTSGGDRQIAEVGAILQPGERLNTGSGAWAEVGFAGGGYLRLQAQSELGVLSRERTARGQELTLQLTRGSAWNVVSDGQAAVSAPIQSTAARGSVYQVGPGGLVQVFAGSGTAGGTGTAALGRFNQPLDAERAQPLTLQVDPVPPFLRDLTLSATSLPEARVTARVGLRTFPLTPVNGAPGHFQLNAPATPLTEGPHTVQVRAEWRGQVRTRTLRVLIDRTPPVLSDLRVGGAGSVLLVGGTVRDAETERVTLTAQLGAERFSRTVTLAADTGTFQLTLPAPAPGTPLRLTARDEAGNEIHADLP</sequence>
<accession>A0AAJ5F0W9</accession>
<reference evidence="4 5" key="1">
    <citation type="submission" date="2019-04" db="EMBL/GenBank/DDBJ databases">
        <title>Deinococcus metalilatus MA1002 mutant No.5.</title>
        <authorList>
            <person name="Park W."/>
            <person name="Park C."/>
        </authorList>
    </citation>
    <scope>NUCLEOTIDE SEQUENCE [LARGE SCALE GENOMIC DNA]</scope>
    <source>
        <strain evidence="4 5">MA1002-m5</strain>
    </source>
</reference>
<feature type="domain" description="FecR protein" evidence="2">
    <location>
        <begin position="232"/>
        <end position="320"/>
    </location>
</feature>
<evidence type="ECO:0000313" key="5">
    <source>
        <dbReference type="Proteomes" id="UP000308000"/>
    </source>
</evidence>
<feature type="signal peptide" evidence="1">
    <location>
        <begin position="1"/>
        <end position="38"/>
    </location>
</feature>
<proteinExistence type="predicted"/>
<evidence type="ECO:0000313" key="6">
    <source>
        <dbReference type="Proteomes" id="UP000536909"/>
    </source>
</evidence>
<dbReference type="Proteomes" id="UP000536909">
    <property type="component" value="Unassembled WGS sequence"/>
</dbReference>
<dbReference type="Proteomes" id="UP000308000">
    <property type="component" value="Unassembled WGS sequence"/>
</dbReference>
<dbReference type="InterPro" id="IPR006860">
    <property type="entry name" value="FecR"/>
</dbReference>
<comment type="caution">
    <text evidence="4">The sequence shown here is derived from an EMBL/GenBank/DDBJ whole genome shotgun (WGS) entry which is preliminary data.</text>
</comment>